<reference evidence="1 2" key="1">
    <citation type="submission" date="2023-09" db="EMBL/GenBank/DDBJ databases">
        <authorList>
            <person name="Rey-Velasco X."/>
        </authorList>
    </citation>
    <scope>NUCLEOTIDE SEQUENCE [LARGE SCALE GENOMIC DNA]</scope>
    <source>
        <strain evidence="1 2">P117</strain>
    </source>
</reference>
<protein>
    <submittedName>
        <fullName evidence="1">Class IIb bacteriocin, lactobin A/cerein 7B family</fullName>
    </submittedName>
</protein>
<dbReference type="InterPro" id="IPR023991">
    <property type="entry name" value="Bacteriocin_IIb_lactobn/cerein"/>
</dbReference>
<name>A0ABU2ZTL2_9ALTE</name>
<evidence type="ECO:0000313" key="2">
    <source>
        <dbReference type="Proteomes" id="UP001253545"/>
    </source>
</evidence>
<sequence length="52" mass="5664">MKNYELNETELAEVSGGIATALTYIGVMASIASIVDFADQAIQGYNDHRKED</sequence>
<dbReference type="Proteomes" id="UP001253545">
    <property type="component" value="Unassembled WGS sequence"/>
</dbReference>
<organism evidence="1 2">
    <name type="scientific">Glaciecola petra</name>
    <dbReference type="NCBI Taxonomy" id="3075602"/>
    <lineage>
        <taxon>Bacteria</taxon>
        <taxon>Pseudomonadati</taxon>
        <taxon>Pseudomonadota</taxon>
        <taxon>Gammaproteobacteria</taxon>
        <taxon>Alteromonadales</taxon>
        <taxon>Alteromonadaceae</taxon>
        <taxon>Glaciecola</taxon>
    </lineage>
</organism>
<accession>A0ABU2ZTL2</accession>
<dbReference type="EMBL" id="JAVRHX010000003">
    <property type="protein sequence ID" value="MDT0595746.1"/>
    <property type="molecule type" value="Genomic_DNA"/>
</dbReference>
<proteinExistence type="predicted"/>
<dbReference type="NCBIfam" id="TIGR03949">
    <property type="entry name" value="bact_IIb_cerein"/>
    <property type="match status" value="1"/>
</dbReference>
<gene>
    <name evidence="1" type="ORF">RM552_12880</name>
</gene>
<evidence type="ECO:0000313" key="1">
    <source>
        <dbReference type="EMBL" id="MDT0595746.1"/>
    </source>
</evidence>
<dbReference type="RefSeq" id="WP_311369262.1">
    <property type="nucleotide sequence ID" value="NZ_JAVRHX010000003.1"/>
</dbReference>
<comment type="caution">
    <text evidence="1">The sequence shown here is derived from an EMBL/GenBank/DDBJ whole genome shotgun (WGS) entry which is preliminary data.</text>
</comment>
<keyword evidence="2" id="KW-1185">Reference proteome</keyword>